<proteinExistence type="predicted"/>
<evidence type="ECO:0000313" key="2">
    <source>
        <dbReference type="Proteomes" id="UP000520814"/>
    </source>
</evidence>
<gene>
    <name evidence="1" type="ORF">HNQ39_001457</name>
</gene>
<comment type="caution">
    <text evidence="1">The sequence shown here is derived from an EMBL/GenBank/DDBJ whole genome shotgun (WGS) entry which is preliminary data.</text>
</comment>
<dbReference type="RefSeq" id="WP_184193290.1">
    <property type="nucleotide sequence ID" value="NZ_JACHGW010000001.1"/>
</dbReference>
<organism evidence="1 2">
    <name type="scientific">Armatimonas rosea</name>
    <dbReference type="NCBI Taxonomy" id="685828"/>
    <lineage>
        <taxon>Bacteria</taxon>
        <taxon>Bacillati</taxon>
        <taxon>Armatimonadota</taxon>
        <taxon>Armatimonadia</taxon>
        <taxon>Armatimonadales</taxon>
        <taxon>Armatimonadaceae</taxon>
        <taxon>Armatimonas</taxon>
    </lineage>
</organism>
<protein>
    <submittedName>
        <fullName evidence="1">Uncharacterized protein</fullName>
    </submittedName>
</protein>
<name>A0A7W9W672_ARMRO</name>
<sequence length="136" mass="15897">MPILEKLTYWPSESAWLARLEASDLGIAPDPTLCFPLEIELPGTPEDFDSTHLPFVELALPQLHALLETATRYIAAFVREPQEDYCLEGLYFGDSPGKMELLLSYNDDRYGQWRVRFQYVKQRKNFLPFYFSREQI</sequence>
<keyword evidence="2" id="KW-1185">Reference proteome</keyword>
<dbReference type="Proteomes" id="UP000520814">
    <property type="component" value="Unassembled WGS sequence"/>
</dbReference>
<dbReference type="EMBL" id="JACHGW010000001">
    <property type="protein sequence ID" value="MBB6049695.1"/>
    <property type="molecule type" value="Genomic_DNA"/>
</dbReference>
<dbReference type="AlphaFoldDB" id="A0A7W9W672"/>
<accession>A0A7W9W672</accession>
<evidence type="ECO:0000313" key="1">
    <source>
        <dbReference type="EMBL" id="MBB6049695.1"/>
    </source>
</evidence>
<reference evidence="1 2" key="1">
    <citation type="submission" date="2020-08" db="EMBL/GenBank/DDBJ databases">
        <title>Genomic Encyclopedia of Type Strains, Phase IV (KMG-IV): sequencing the most valuable type-strain genomes for metagenomic binning, comparative biology and taxonomic classification.</title>
        <authorList>
            <person name="Goeker M."/>
        </authorList>
    </citation>
    <scope>NUCLEOTIDE SEQUENCE [LARGE SCALE GENOMIC DNA]</scope>
    <source>
        <strain evidence="1 2">DSM 23562</strain>
    </source>
</reference>